<evidence type="ECO:0000313" key="9">
    <source>
        <dbReference type="Proteomes" id="UP001220610"/>
    </source>
</evidence>
<organism evidence="8 9">
    <name type="scientific">Candidatus Pseudobacter hemicellulosilyticus</name>
    <dbReference type="NCBI Taxonomy" id="3121375"/>
    <lineage>
        <taxon>Bacteria</taxon>
        <taxon>Pseudomonadati</taxon>
        <taxon>Bacteroidota</taxon>
        <taxon>Chitinophagia</taxon>
        <taxon>Chitinophagales</taxon>
        <taxon>Chitinophagaceae</taxon>
        <taxon>Pseudobacter</taxon>
    </lineage>
</organism>
<dbReference type="Pfam" id="PF04545">
    <property type="entry name" value="Sigma70_r4"/>
    <property type="match status" value="1"/>
</dbReference>
<dbReference type="SUPFAM" id="SSF88659">
    <property type="entry name" value="Sigma3 and sigma4 domains of RNA polymerase sigma factors"/>
    <property type="match status" value="1"/>
</dbReference>
<dbReference type="InterPro" id="IPR014284">
    <property type="entry name" value="RNA_pol_sigma-70_dom"/>
</dbReference>
<dbReference type="InterPro" id="IPR007630">
    <property type="entry name" value="RNA_pol_sigma70_r4"/>
</dbReference>
<dbReference type="GO" id="GO:0003677">
    <property type="term" value="F:DNA binding"/>
    <property type="evidence" value="ECO:0007669"/>
    <property type="project" value="UniProtKB-KW"/>
</dbReference>
<evidence type="ECO:0000256" key="2">
    <source>
        <dbReference type="ARBA" id="ARBA00023015"/>
    </source>
</evidence>
<dbReference type="PANTHER" id="PTHR43133">
    <property type="entry name" value="RNA POLYMERASE ECF-TYPE SIGMA FACTO"/>
    <property type="match status" value="1"/>
</dbReference>
<dbReference type="Gene3D" id="1.10.10.10">
    <property type="entry name" value="Winged helix-like DNA-binding domain superfamily/Winged helix DNA-binding domain"/>
    <property type="match status" value="1"/>
</dbReference>
<keyword evidence="5" id="KW-0804">Transcription</keyword>
<evidence type="ECO:0000256" key="4">
    <source>
        <dbReference type="ARBA" id="ARBA00023125"/>
    </source>
</evidence>
<dbReference type="GO" id="GO:0006352">
    <property type="term" value="P:DNA-templated transcription initiation"/>
    <property type="evidence" value="ECO:0007669"/>
    <property type="project" value="InterPro"/>
</dbReference>
<dbReference type="AlphaFoldDB" id="A0AAJ5WZE6"/>
<dbReference type="NCBIfam" id="TIGR02937">
    <property type="entry name" value="sigma70-ECF"/>
    <property type="match status" value="1"/>
</dbReference>
<evidence type="ECO:0000256" key="5">
    <source>
        <dbReference type="ARBA" id="ARBA00023163"/>
    </source>
</evidence>
<keyword evidence="4" id="KW-0238">DNA-binding</keyword>
<evidence type="ECO:0000259" key="7">
    <source>
        <dbReference type="Pfam" id="PF04545"/>
    </source>
</evidence>
<comment type="similarity">
    <text evidence="1">Belongs to the sigma-70 factor family. ECF subfamily.</text>
</comment>
<evidence type="ECO:0000256" key="3">
    <source>
        <dbReference type="ARBA" id="ARBA00023082"/>
    </source>
</evidence>
<dbReference type="InterPro" id="IPR007627">
    <property type="entry name" value="RNA_pol_sigma70_r2"/>
</dbReference>
<dbReference type="InterPro" id="IPR013325">
    <property type="entry name" value="RNA_pol_sigma_r2"/>
</dbReference>
<proteinExistence type="inferred from homology"/>
<sequence>MEFNPSSYGERELLNRMAAGDRIAFHSLFEQYRIPLFSFALEITRSPVDAEDIVQEIFIKIWEQRNRLAEVREARPYIYAMARNHTFDWLQKVARNDQLKDQLWANSHQDRPVTEEQVDARESQRLIEEAVSRLSPAKQQVFRLSREAGLDHQQIADRLGLSKSRVKNILVECLQFIRYYLQQHSPLLALVYCLADRSFFH</sequence>
<reference evidence="8" key="1">
    <citation type="submission" date="2023-03" db="EMBL/GenBank/DDBJ databases">
        <title>Andean soil-derived lignocellulolytic bacterial consortium as a source of novel taxa and putative plastic-active enzymes.</title>
        <authorList>
            <person name="Diaz-Garcia L."/>
            <person name="Chuvochina M."/>
            <person name="Feuerriegel G."/>
            <person name="Bunk B."/>
            <person name="Sproer C."/>
            <person name="Streit W.R."/>
            <person name="Rodriguez L.M."/>
            <person name="Overmann J."/>
            <person name="Jimenez D.J."/>
        </authorList>
    </citation>
    <scope>NUCLEOTIDE SEQUENCE</scope>
    <source>
        <strain evidence="8">MAG 7</strain>
    </source>
</reference>
<accession>A0AAJ5WZE6</accession>
<protein>
    <submittedName>
        <fullName evidence="8">Sigma-70 family RNA polymerase sigma factor</fullName>
    </submittedName>
</protein>
<dbReference type="GO" id="GO:0016987">
    <property type="term" value="F:sigma factor activity"/>
    <property type="evidence" value="ECO:0007669"/>
    <property type="project" value="UniProtKB-KW"/>
</dbReference>
<dbReference type="PANTHER" id="PTHR43133:SF46">
    <property type="entry name" value="RNA POLYMERASE SIGMA-70 FACTOR ECF SUBFAMILY"/>
    <property type="match status" value="1"/>
</dbReference>
<dbReference type="EMBL" id="CP119311">
    <property type="protein sequence ID" value="WEK38218.1"/>
    <property type="molecule type" value="Genomic_DNA"/>
</dbReference>
<keyword evidence="3" id="KW-0731">Sigma factor</keyword>
<keyword evidence="2" id="KW-0805">Transcription regulation</keyword>
<feature type="domain" description="RNA polymerase sigma-70 region 2" evidence="6">
    <location>
        <begin position="28"/>
        <end position="95"/>
    </location>
</feature>
<feature type="domain" description="RNA polymerase sigma-70 region 4" evidence="7">
    <location>
        <begin position="131"/>
        <end position="178"/>
    </location>
</feature>
<name>A0AAJ5WZE6_9BACT</name>
<dbReference type="InterPro" id="IPR039425">
    <property type="entry name" value="RNA_pol_sigma-70-like"/>
</dbReference>
<evidence type="ECO:0000256" key="1">
    <source>
        <dbReference type="ARBA" id="ARBA00010641"/>
    </source>
</evidence>
<dbReference type="InterPro" id="IPR013324">
    <property type="entry name" value="RNA_pol_sigma_r3/r4-like"/>
</dbReference>
<dbReference type="Proteomes" id="UP001220610">
    <property type="component" value="Chromosome"/>
</dbReference>
<gene>
    <name evidence="8" type="ORF">P0Y53_11990</name>
</gene>
<dbReference type="Gene3D" id="1.10.1740.10">
    <property type="match status" value="1"/>
</dbReference>
<evidence type="ECO:0000259" key="6">
    <source>
        <dbReference type="Pfam" id="PF04542"/>
    </source>
</evidence>
<dbReference type="Pfam" id="PF04542">
    <property type="entry name" value="Sigma70_r2"/>
    <property type="match status" value="1"/>
</dbReference>
<dbReference type="SUPFAM" id="SSF88946">
    <property type="entry name" value="Sigma2 domain of RNA polymerase sigma factors"/>
    <property type="match status" value="1"/>
</dbReference>
<dbReference type="InterPro" id="IPR036388">
    <property type="entry name" value="WH-like_DNA-bd_sf"/>
</dbReference>
<evidence type="ECO:0000313" key="8">
    <source>
        <dbReference type="EMBL" id="WEK38218.1"/>
    </source>
</evidence>